<feature type="domain" description="GS beta-grasp" evidence="8">
    <location>
        <begin position="39"/>
        <end position="133"/>
    </location>
</feature>
<dbReference type="InterPro" id="IPR014746">
    <property type="entry name" value="Gln_synth/guanido_kin_cat_dom"/>
</dbReference>
<dbReference type="SUPFAM" id="SSF55931">
    <property type="entry name" value="Glutamine synthetase/guanido kinase"/>
    <property type="match status" value="1"/>
</dbReference>
<keyword evidence="11" id="KW-1185">Reference proteome</keyword>
<comment type="similarity">
    <text evidence="6 7">Belongs to the glutamine synthetase family.</text>
</comment>
<evidence type="ECO:0000313" key="10">
    <source>
        <dbReference type="EMBL" id="TCL07386.1"/>
    </source>
</evidence>
<evidence type="ECO:0000256" key="2">
    <source>
        <dbReference type="ARBA" id="ARBA00022598"/>
    </source>
</evidence>
<keyword evidence="3" id="KW-0547">Nucleotide-binding</keyword>
<dbReference type="RefSeq" id="WP_132927562.1">
    <property type="nucleotide sequence ID" value="NZ_SJOI01000001.1"/>
</dbReference>
<evidence type="ECO:0000256" key="7">
    <source>
        <dbReference type="RuleBase" id="RU000384"/>
    </source>
</evidence>
<comment type="caution">
    <text evidence="10">The sequence shown here is derived from an EMBL/GenBank/DDBJ whole genome shotgun (WGS) entry which is preliminary data.</text>
</comment>
<dbReference type="PROSITE" id="PS00181">
    <property type="entry name" value="GLNA_ATP"/>
    <property type="match status" value="1"/>
</dbReference>
<organism evidence="10 11">
    <name type="scientific">Sodalis ligni</name>
    <dbReference type="NCBI Taxonomy" id="2697027"/>
    <lineage>
        <taxon>Bacteria</taxon>
        <taxon>Pseudomonadati</taxon>
        <taxon>Pseudomonadota</taxon>
        <taxon>Gammaproteobacteria</taxon>
        <taxon>Enterobacterales</taxon>
        <taxon>Bruguierivoracaceae</taxon>
        <taxon>Sodalis</taxon>
    </lineage>
</organism>
<evidence type="ECO:0000256" key="4">
    <source>
        <dbReference type="ARBA" id="ARBA00022840"/>
    </source>
</evidence>
<dbReference type="Pfam" id="PF00120">
    <property type="entry name" value="Gln-synt_C"/>
    <property type="match status" value="1"/>
</dbReference>
<evidence type="ECO:0000256" key="6">
    <source>
        <dbReference type="PROSITE-ProRule" id="PRU01330"/>
    </source>
</evidence>
<evidence type="ECO:0000313" key="11">
    <source>
        <dbReference type="Proteomes" id="UP000294555"/>
    </source>
</evidence>
<dbReference type="Gene3D" id="3.30.590.10">
    <property type="entry name" value="Glutamine synthetase/guanido kinase, catalytic domain"/>
    <property type="match status" value="1"/>
</dbReference>
<evidence type="ECO:0000256" key="3">
    <source>
        <dbReference type="ARBA" id="ARBA00022741"/>
    </source>
</evidence>
<dbReference type="GO" id="GO:0006598">
    <property type="term" value="P:polyamine catabolic process"/>
    <property type="evidence" value="ECO:0007669"/>
    <property type="project" value="TreeGrafter"/>
</dbReference>
<dbReference type="EMBL" id="SJOI01000001">
    <property type="protein sequence ID" value="TCL07386.1"/>
    <property type="molecule type" value="Genomic_DNA"/>
</dbReference>
<dbReference type="PROSITE" id="PS51986">
    <property type="entry name" value="GS_BETA_GRASP"/>
    <property type="match status" value="1"/>
</dbReference>
<dbReference type="InterPro" id="IPR036651">
    <property type="entry name" value="Gln_synt_N_sf"/>
</dbReference>
<comment type="cofactor">
    <cofactor evidence="1">
        <name>Mg(2+)</name>
        <dbReference type="ChEBI" id="CHEBI:18420"/>
    </cofactor>
</comment>
<protein>
    <submittedName>
        <fullName evidence="10">Gamma-glutamylputrescine synthase</fullName>
    </submittedName>
</protein>
<dbReference type="PANTHER" id="PTHR43785:SF12">
    <property type="entry name" value="TYPE-1 GLUTAMINE SYNTHETASE 2"/>
    <property type="match status" value="1"/>
</dbReference>
<dbReference type="InterPro" id="IPR008146">
    <property type="entry name" value="Gln_synth_cat_dom"/>
</dbReference>
<dbReference type="PANTHER" id="PTHR43785">
    <property type="entry name" value="GAMMA-GLUTAMYLPUTRESCINE SYNTHETASE"/>
    <property type="match status" value="1"/>
</dbReference>
<sequence>MHNLKEAEPCTAVRRAARYDESRTSAFQREVHAYLERYPHTQHVDILLTDLNGFFRGKRLPVASLAKIENGCYFPSSVFAINLYGHTVEEAGLGQEKGEPDHLCMPVAGTLMPSAADPFHIAQLMLTMLDEDGSPFAVEPRNVLNQVWHVLKQQDIFPVVAVEMEFYLVDQDRDSSGMLQPPCAPGTHERHTQPQIYSLENLDNFAAVLDDIHRLAGLQKLPLNGAVAESSPGQFEINLLHGDNLLKACDHALQLKRLVRLVAENHGMNATFMAKPYEDFAGSGMHLHISLQDGQGKNLLSDAAGRNSPLMRRILAGMLDLLPASMAVLAPNVNAFRRFQPGMYVPTQANWGYNNRTVALRIPCSDSANHRVEYRVPGADANPYLALAAALAGIAHGLEHPLPLPQEVTGNGEELQGATLPIRQCEALRLFAGNQALTHRLGEHFCHVFHTCKQAELRHFERMVTQTEIGWMLKNA</sequence>
<reference evidence="10 11" key="1">
    <citation type="submission" date="2019-02" db="EMBL/GenBank/DDBJ databases">
        <title>Investigation of anaerobic lignin degradation for improved lignocellulosic biofuels.</title>
        <authorList>
            <person name="Deangelis K."/>
        </authorList>
    </citation>
    <scope>NUCLEOTIDE SEQUENCE [LARGE SCALE GENOMIC DNA]</scope>
    <source>
        <strain evidence="10 11">159R</strain>
    </source>
</reference>
<proteinExistence type="inferred from homology"/>
<keyword evidence="5" id="KW-0460">Magnesium</keyword>
<keyword evidence="4" id="KW-0067">ATP-binding</keyword>
<evidence type="ECO:0000259" key="8">
    <source>
        <dbReference type="PROSITE" id="PS51986"/>
    </source>
</evidence>
<name>A0A4R1NRG5_9GAMM</name>
<dbReference type="InterPro" id="IPR027303">
    <property type="entry name" value="Gln_synth_gly_rich_site"/>
</dbReference>
<dbReference type="SUPFAM" id="SSF54368">
    <property type="entry name" value="Glutamine synthetase, N-terminal domain"/>
    <property type="match status" value="1"/>
</dbReference>
<dbReference type="GO" id="GO:0004356">
    <property type="term" value="F:glutamine synthetase activity"/>
    <property type="evidence" value="ECO:0007669"/>
    <property type="project" value="InterPro"/>
</dbReference>
<keyword evidence="2" id="KW-0436">Ligase</keyword>
<gene>
    <name evidence="10" type="ORF">EZJ58_5710</name>
</gene>
<dbReference type="Proteomes" id="UP000294555">
    <property type="component" value="Unassembled WGS sequence"/>
</dbReference>
<evidence type="ECO:0000256" key="5">
    <source>
        <dbReference type="ARBA" id="ARBA00022842"/>
    </source>
</evidence>
<evidence type="ECO:0000256" key="1">
    <source>
        <dbReference type="ARBA" id="ARBA00001946"/>
    </source>
</evidence>
<dbReference type="OrthoDB" id="9789509at2"/>
<dbReference type="PROSITE" id="PS51987">
    <property type="entry name" value="GS_CATALYTIC"/>
    <property type="match status" value="1"/>
</dbReference>
<dbReference type="GO" id="GO:0006542">
    <property type="term" value="P:glutamine biosynthetic process"/>
    <property type="evidence" value="ECO:0007669"/>
    <property type="project" value="InterPro"/>
</dbReference>
<accession>A0A4R1NRG5</accession>
<dbReference type="AlphaFoldDB" id="A0A4R1NRG5"/>
<dbReference type="SMART" id="SM01230">
    <property type="entry name" value="Gln-synt_C"/>
    <property type="match status" value="1"/>
</dbReference>
<dbReference type="InterPro" id="IPR008147">
    <property type="entry name" value="Gln_synt_N"/>
</dbReference>
<dbReference type="GO" id="GO:0005524">
    <property type="term" value="F:ATP binding"/>
    <property type="evidence" value="ECO:0007669"/>
    <property type="project" value="UniProtKB-KW"/>
</dbReference>
<evidence type="ECO:0000259" key="9">
    <source>
        <dbReference type="PROSITE" id="PS51987"/>
    </source>
</evidence>
<feature type="domain" description="GS catalytic" evidence="9">
    <location>
        <begin position="140"/>
        <end position="476"/>
    </location>
</feature>